<dbReference type="PANTHER" id="PTHR25462">
    <property type="entry name" value="BONUS, ISOFORM C-RELATED"/>
    <property type="match status" value="1"/>
</dbReference>
<name>A0A8B6HS95_MYTGA</name>
<dbReference type="SUPFAM" id="SSF57845">
    <property type="entry name" value="B-box zinc-binding domain"/>
    <property type="match status" value="1"/>
</dbReference>
<proteinExistence type="predicted"/>
<evidence type="ECO:0000256" key="1">
    <source>
        <dbReference type="PROSITE-ProRule" id="PRU00024"/>
    </source>
</evidence>
<dbReference type="Pfam" id="PF00643">
    <property type="entry name" value="zf-B_box"/>
    <property type="match status" value="1"/>
</dbReference>
<dbReference type="InterPro" id="IPR047153">
    <property type="entry name" value="TRIM45/56/19-like"/>
</dbReference>
<dbReference type="InterPro" id="IPR000315">
    <property type="entry name" value="Znf_B-box"/>
</dbReference>
<keyword evidence="1" id="KW-0479">Metal-binding</keyword>
<gene>
    <name evidence="3" type="ORF">MGAL_10B039878</name>
</gene>
<dbReference type="SMART" id="SM00336">
    <property type="entry name" value="BBOX"/>
    <property type="match status" value="2"/>
</dbReference>
<keyword evidence="4" id="KW-1185">Reference proteome</keyword>
<dbReference type="CDD" id="cd19757">
    <property type="entry name" value="Bbox1"/>
    <property type="match status" value="1"/>
</dbReference>
<sequence length="222" mass="25226">MASKSPSKCCGICSRRSRSTEAVKYCTDCEEGLCTDCLDFHGHIKSFDNHQIIDIDVVEGKSFVVSKSCKVHPDMVLEYFCTDHDTMCCRSCMASAHRSCEKLLPIEVSAKRVKSSAMYEEIAKDVTTLYSAINELQDTQRQGMTNLKDSKMAIKEDVKAKLEKLIQEIEAALMSEIDSIQTSQTKLTTTLTRYVIKNKRYKILLNSLNLYRNMDLKVKYLC</sequence>
<dbReference type="PANTHER" id="PTHR25462:SF296">
    <property type="entry name" value="MEIOTIC P26, ISOFORM F"/>
    <property type="match status" value="1"/>
</dbReference>
<dbReference type="Gene3D" id="3.30.160.60">
    <property type="entry name" value="Classic Zinc Finger"/>
    <property type="match status" value="1"/>
</dbReference>
<dbReference type="Proteomes" id="UP000596742">
    <property type="component" value="Unassembled WGS sequence"/>
</dbReference>
<comment type="caution">
    <text evidence="3">The sequence shown here is derived from an EMBL/GenBank/DDBJ whole genome shotgun (WGS) entry which is preliminary data.</text>
</comment>
<feature type="domain" description="B box-type" evidence="2">
    <location>
        <begin position="12"/>
        <end position="55"/>
    </location>
</feature>
<evidence type="ECO:0000313" key="3">
    <source>
        <dbReference type="EMBL" id="VDI83490.1"/>
    </source>
</evidence>
<evidence type="ECO:0000259" key="2">
    <source>
        <dbReference type="PROSITE" id="PS50119"/>
    </source>
</evidence>
<dbReference type="GO" id="GO:0008270">
    <property type="term" value="F:zinc ion binding"/>
    <property type="evidence" value="ECO:0007669"/>
    <property type="project" value="UniProtKB-KW"/>
</dbReference>
<evidence type="ECO:0000313" key="4">
    <source>
        <dbReference type="Proteomes" id="UP000596742"/>
    </source>
</evidence>
<dbReference type="PROSITE" id="PS50119">
    <property type="entry name" value="ZF_BBOX"/>
    <property type="match status" value="1"/>
</dbReference>
<accession>A0A8B6HS95</accession>
<dbReference type="CDD" id="cd19756">
    <property type="entry name" value="Bbox2"/>
    <property type="match status" value="1"/>
</dbReference>
<protein>
    <recommendedName>
        <fullName evidence="2">B box-type domain-containing protein</fullName>
    </recommendedName>
</protein>
<keyword evidence="1" id="KW-0862">Zinc</keyword>
<dbReference type="AlphaFoldDB" id="A0A8B6HS95"/>
<keyword evidence="1" id="KW-0863">Zinc-finger</keyword>
<reference evidence="3" key="1">
    <citation type="submission" date="2018-11" db="EMBL/GenBank/DDBJ databases">
        <authorList>
            <person name="Alioto T."/>
            <person name="Alioto T."/>
        </authorList>
    </citation>
    <scope>NUCLEOTIDE SEQUENCE</scope>
</reference>
<organism evidence="3 4">
    <name type="scientific">Mytilus galloprovincialis</name>
    <name type="common">Mediterranean mussel</name>
    <dbReference type="NCBI Taxonomy" id="29158"/>
    <lineage>
        <taxon>Eukaryota</taxon>
        <taxon>Metazoa</taxon>
        <taxon>Spiralia</taxon>
        <taxon>Lophotrochozoa</taxon>
        <taxon>Mollusca</taxon>
        <taxon>Bivalvia</taxon>
        <taxon>Autobranchia</taxon>
        <taxon>Pteriomorphia</taxon>
        <taxon>Mytilida</taxon>
        <taxon>Mytiloidea</taxon>
        <taxon>Mytilidae</taxon>
        <taxon>Mytilinae</taxon>
        <taxon>Mytilus</taxon>
    </lineage>
</organism>
<dbReference type="OrthoDB" id="6104655at2759"/>
<dbReference type="EMBL" id="UYJE01010467">
    <property type="protein sequence ID" value="VDI83490.1"/>
    <property type="molecule type" value="Genomic_DNA"/>
</dbReference>